<dbReference type="SUPFAM" id="SSF51412">
    <property type="entry name" value="Inosine monophosphate dehydrogenase (IMPDH)"/>
    <property type="match status" value="1"/>
</dbReference>
<dbReference type="Proteomes" id="UP001202328">
    <property type="component" value="Unassembled WGS sequence"/>
</dbReference>
<sequence length="380" mass="41595">MKFGGILGFENGIILAPMGADVSGPELVAAVANAGGIGLIASPVNGYEMMVKAIKDTRKMTKKPFGAGILLEFNQEKTIKAIFDEKLACMEVYWGDFPKEMVDEAHKHGVKVIHQVGSVKAAERAIAAGVDCIIAQGVEAGGHIAGAVSLVALVPRIVDVVGDRKISVVAAGSISDARGYVAALALGAHGICVGTRFIATHEAYANEYYKQQLLHYNEDQTDRTDLYGRFTWRAHVRCLNTPFHQKWRNSADSVENDESQPIIGKSIIYSEEIILRRFAGQVANPTTVGKLADMVMLAGQGVGLVKDIVSAGEVIRRYVDGAKVIIQELNKNYLPDPGVSIQTSCDDYQFVNKVNDYQEEEEEEDDEREERWAWVKMLCF</sequence>
<dbReference type="Gene3D" id="3.20.20.70">
    <property type="entry name" value="Aldolase class I"/>
    <property type="match status" value="1"/>
</dbReference>
<dbReference type="AlphaFoldDB" id="A0AAD4T8D5"/>
<evidence type="ECO:0000313" key="5">
    <source>
        <dbReference type="Proteomes" id="UP001202328"/>
    </source>
</evidence>
<evidence type="ECO:0000313" key="4">
    <source>
        <dbReference type="EMBL" id="KAI3946789.1"/>
    </source>
</evidence>
<keyword evidence="1" id="KW-0285">Flavoprotein</keyword>
<protein>
    <recommendedName>
        <fullName evidence="6">Nitronate monooxygenase domain-containing protein</fullName>
    </recommendedName>
</protein>
<dbReference type="PANTHER" id="PTHR32332">
    <property type="entry name" value="2-NITROPROPANE DIOXYGENASE"/>
    <property type="match status" value="1"/>
</dbReference>
<reference evidence="4" key="1">
    <citation type="submission" date="2022-04" db="EMBL/GenBank/DDBJ databases">
        <title>A functionally conserved STORR gene fusion in Papaver species that diverged 16.8 million years ago.</title>
        <authorList>
            <person name="Catania T."/>
        </authorList>
    </citation>
    <scope>NUCLEOTIDE SEQUENCE</scope>
    <source>
        <strain evidence="4">S-188037</strain>
    </source>
</reference>
<dbReference type="PANTHER" id="PTHR32332:SF20">
    <property type="entry name" value="2-NITROPROPANE DIOXYGENASE-LIKE PROTEIN"/>
    <property type="match status" value="1"/>
</dbReference>
<name>A0AAD4T8D5_9MAGN</name>
<keyword evidence="2" id="KW-0288">FMN</keyword>
<dbReference type="GO" id="GO:0018580">
    <property type="term" value="F:nitronate monooxygenase activity"/>
    <property type="evidence" value="ECO:0007669"/>
    <property type="project" value="InterPro"/>
</dbReference>
<keyword evidence="3" id="KW-0560">Oxidoreductase</keyword>
<evidence type="ECO:0000256" key="3">
    <source>
        <dbReference type="ARBA" id="ARBA00023002"/>
    </source>
</evidence>
<dbReference type="EMBL" id="JAJJMB010003633">
    <property type="protein sequence ID" value="KAI3946789.1"/>
    <property type="molecule type" value="Genomic_DNA"/>
</dbReference>
<gene>
    <name evidence="4" type="ORF">MKW98_003352</name>
</gene>
<dbReference type="InterPro" id="IPR013785">
    <property type="entry name" value="Aldolase_TIM"/>
</dbReference>
<organism evidence="4 5">
    <name type="scientific">Papaver atlanticum</name>
    <dbReference type="NCBI Taxonomy" id="357466"/>
    <lineage>
        <taxon>Eukaryota</taxon>
        <taxon>Viridiplantae</taxon>
        <taxon>Streptophyta</taxon>
        <taxon>Embryophyta</taxon>
        <taxon>Tracheophyta</taxon>
        <taxon>Spermatophyta</taxon>
        <taxon>Magnoliopsida</taxon>
        <taxon>Ranunculales</taxon>
        <taxon>Papaveraceae</taxon>
        <taxon>Papaveroideae</taxon>
        <taxon>Papaver</taxon>
    </lineage>
</organism>
<dbReference type="Pfam" id="PF03060">
    <property type="entry name" value="NMO"/>
    <property type="match status" value="1"/>
</dbReference>
<accession>A0AAD4T8D5</accession>
<dbReference type="CDD" id="cd04730">
    <property type="entry name" value="NPD_like"/>
    <property type="match status" value="1"/>
</dbReference>
<evidence type="ECO:0000256" key="2">
    <source>
        <dbReference type="ARBA" id="ARBA00022643"/>
    </source>
</evidence>
<keyword evidence="5" id="KW-1185">Reference proteome</keyword>
<evidence type="ECO:0000256" key="1">
    <source>
        <dbReference type="ARBA" id="ARBA00022630"/>
    </source>
</evidence>
<evidence type="ECO:0008006" key="6">
    <source>
        <dbReference type="Google" id="ProtNLM"/>
    </source>
</evidence>
<comment type="caution">
    <text evidence="4">The sequence shown here is derived from an EMBL/GenBank/DDBJ whole genome shotgun (WGS) entry which is preliminary data.</text>
</comment>
<dbReference type="InterPro" id="IPR004136">
    <property type="entry name" value="NMO"/>
</dbReference>
<proteinExistence type="predicted"/>